<evidence type="ECO:0000313" key="3">
    <source>
        <dbReference type="Proteomes" id="UP000625711"/>
    </source>
</evidence>
<name>A0A834HVQ2_RHYFE</name>
<reference evidence="2" key="1">
    <citation type="submission" date="2020-08" db="EMBL/GenBank/DDBJ databases">
        <title>Genome sequencing and assembly of the red palm weevil Rhynchophorus ferrugineus.</title>
        <authorList>
            <person name="Dias G.B."/>
            <person name="Bergman C.M."/>
            <person name="Manee M."/>
        </authorList>
    </citation>
    <scope>NUCLEOTIDE SEQUENCE</scope>
    <source>
        <strain evidence="2">AA-2017</strain>
        <tissue evidence="2">Whole larva</tissue>
    </source>
</reference>
<dbReference type="EMBL" id="JAACXV010014584">
    <property type="protein sequence ID" value="KAF7265750.1"/>
    <property type="molecule type" value="Genomic_DNA"/>
</dbReference>
<evidence type="ECO:0000256" key="1">
    <source>
        <dbReference type="SAM" id="MobiDB-lite"/>
    </source>
</evidence>
<gene>
    <name evidence="2" type="ORF">GWI33_020833</name>
</gene>
<sequence length="67" mass="7359">MLKLRATTTAGIVREEFNDFLGPNWRTGDGAGGPPKRGLVRGRRTSDGRVLREPARPEGWIDEPSLA</sequence>
<evidence type="ECO:0000313" key="2">
    <source>
        <dbReference type="EMBL" id="KAF7265750.1"/>
    </source>
</evidence>
<dbReference type="Proteomes" id="UP000625711">
    <property type="component" value="Unassembled WGS sequence"/>
</dbReference>
<feature type="region of interest" description="Disordered" evidence="1">
    <location>
        <begin position="22"/>
        <end position="67"/>
    </location>
</feature>
<comment type="caution">
    <text evidence="2">The sequence shown here is derived from an EMBL/GenBank/DDBJ whole genome shotgun (WGS) entry which is preliminary data.</text>
</comment>
<proteinExistence type="predicted"/>
<protein>
    <submittedName>
        <fullName evidence="2">Uncharacterized protein</fullName>
    </submittedName>
</protein>
<feature type="compositionally biased region" description="Basic and acidic residues" evidence="1">
    <location>
        <begin position="44"/>
        <end position="56"/>
    </location>
</feature>
<keyword evidence="3" id="KW-1185">Reference proteome</keyword>
<organism evidence="2 3">
    <name type="scientific">Rhynchophorus ferrugineus</name>
    <name type="common">Red palm weevil</name>
    <name type="synonym">Curculio ferrugineus</name>
    <dbReference type="NCBI Taxonomy" id="354439"/>
    <lineage>
        <taxon>Eukaryota</taxon>
        <taxon>Metazoa</taxon>
        <taxon>Ecdysozoa</taxon>
        <taxon>Arthropoda</taxon>
        <taxon>Hexapoda</taxon>
        <taxon>Insecta</taxon>
        <taxon>Pterygota</taxon>
        <taxon>Neoptera</taxon>
        <taxon>Endopterygota</taxon>
        <taxon>Coleoptera</taxon>
        <taxon>Polyphaga</taxon>
        <taxon>Cucujiformia</taxon>
        <taxon>Curculionidae</taxon>
        <taxon>Dryophthorinae</taxon>
        <taxon>Rhynchophorus</taxon>
    </lineage>
</organism>
<accession>A0A834HVQ2</accession>
<dbReference type="AlphaFoldDB" id="A0A834HVQ2"/>